<feature type="region of interest" description="Disordered" evidence="1">
    <location>
        <begin position="36"/>
        <end position="59"/>
    </location>
</feature>
<sequence length="123" mass="14181">MTALEPVELLKLHQSLEDTHLQLGSLKLKTQRKASFNITPQQESAPPKLTKSKGKTTKDDKWFDSSKYENIHLNGLPTDYEVAFLRTTHDRTSNKQQPRMKETDFNLQGRYVKRSAKDVIRPA</sequence>
<dbReference type="EMBL" id="MDYQ01000118">
    <property type="protein sequence ID" value="PRP81768.1"/>
    <property type="molecule type" value="Genomic_DNA"/>
</dbReference>
<protein>
    <submittedName>
        <fullName evidence="2">Uncharacterized protein</fullName>
    </submittedName>
</protein>
<proteinExistence type="predicted"/>
<reference evidence="2 3" key="1">
    <citation type="journal article" date="2018" name="Genome Biol. Evol.">
        <title>Multiple Roots of Fruiting Body Formation in Amoebozoa.</title>
        <authorList>
            <person name="Hillmann F."/>
            <person name="Forbes G."/>
            <person name="Novohradska S."/>
            <person name="Ferling I."/>
            <person name="Riege K."/>
            <person name="Groth M."/>
            <person name="Westermann M."/>
            <person name="Marz M."/>
            <person name="Spaller T."/>
            <person name="Winckler T."/>
            <person name="Schaap P."/>
            <person name="Glockner G."/>
        </authorList>
    </citation>
    <scope>NUCLEOTIDE SEQUENCE [LARGE SCALE GENOMIC DNA]</scope>
    <source>
        <strain evidence="2 3">Jena</strain>
    </source>
</reference>
<evidence type="ECO:0000313" key="3">
    <source>
        <dbReference type="Proteomes" id="UP000241769"/>
    </source>
</evidence>
<evidence type="ECO:0000256" key="1">
    <source>
        <dbReference type="SAM" id="MobiDB-lite"/>
    </source>
</evidence>
<dbReference type="AlphaFoldDB" id="A0A2P6NCU5"/>
<dbReference type="InParanoid" id="A0A2P6NCU5"/>
<name>A0A2P6NCU5_9EUKA</name>
<gene>
    <name evidence="2" type="ORF">PROFUN_10638</name>
</gene>
<evidence type="ECO:0000313" key="2">
    <source>
        <dbReference type="EMBL" id="PRP81768.1"/>
    </source>
</evidence>
<comment type="caution">
    <text evidence="2">The sequence shown here is derived from an EMBL/GenBank/DDBJ whole genome shotgun (WGS) entry which is preliminary data.</text>
</comment>
<feature type="non-terminal residue" evidence="2">
    <location>
        <position position="123"/>
    </location>
</feature>
<keyword evidence="3" id="KW-1185">Reference proteome</keyword>
<dbReference type="Proteomes" id="UP000241769">
    <property type="component" value="Unassembled WGS sequence"/>
</dbReference>
<organism evidence="2 3">
    <name type="scientific">Planoprotostelium fungivorum</name>
    <dbReference type="NCBI Taxonomy" id="1890364"/>
    <lineage>
        <taxon>Eukaryota</taxon>
        <taxon>Amoebozoa</taxon>
        <taxon>Evosea</taxon>
        <taxon>Variosea</taxon>
        <taxon>Cavosteliida</taxon>
        <taxon>Cavosteliaceae</taxon>
        <taxon>Planoprotostelium</taxon>
    </lineage>
</organism>
<accession>A0A2P6NCU5</accession>